<feature type="transmembrane region" description="Helical" evidence="6">
    <location>
        <begin position="257"/>
        <end position="279"/>
    </location>
</feature>
<keyword evidence="4 6" id="KW-1133">Transmembrane helix</keyword>
<feature type="transmembrane region" description="Helical" evidence="6">
    <location>
        <begin position="222"/>
        <end position="245"/>
    </location>
</feature>
<dbReference type="PANTHER" id="PTHR21716">
    <property type="entry name" value="TRANSMEMBRANE PROTEIN"/>
    <property type="match status" value="1"/>
</dbReference>
<evidence type="ECO:0000256" key="2">
    <source>
        <dbReference type="ARBA" id="ARBA00009773"/>
    </source>
</evidence>
<accession>A0ABZ3HBB5</accession>
<dbReference type="EMBL" id="CP147920">
    <property type="protein sequence ID" value="XAU14677.1"/>
    <property type="molecule type" value="Genomic_DNA"/>
</dbReference>
<keyword evidence="3 6" id="KW-0812">Transmembrane</keyword>
<evidence type="ECO:0000313" key="8">
    <source>
        <dbReference type="Proteomes" id="UP001447842"/>
    </source>
</evidence>
<evidence type="ECO:0000256" key="5">
    <source>
        <dbReference type="ARBA" id="ARBA00023136"/>
    </source>
</evidence>
<name>A0ABZ3HBB5_9BACT</name>
<reference evidence="7 8" key="1">
    <citation type="submission" date="2024-03" db="EMBL/GenBank/DDBJ databases">
        <title>Sulfurimonas sp. HSL3-1.</title>
        <authorList>
            <person name="Wang S."/>
        </authorList>
    </citation>
    <scope>NUCLEOTIDE SEQUENCE [LARGE SCALE GENOMIC DNA]</scope>
    <source>
        <strain evidence="7 8">HSL3-1</strain>
    </source>
</reference>
<evidence type="ECO:0000256" key="4">
    <source>
        <dbReference type="ARBA" id="ARBA00022989"/>
    </source>
</evidence>
<feature type="transmembrane region" description="Helical" evidence="6">
    <location>
        <begin position="300"/>
        <end position="333"/>
    </location>
</feature>
<feature type="transmembrane region" description="Helical" evidence="6">
    <location>
        <begin position="195"/>
        <end position="215"/>
    </location>
</feature>
<protein>
    <submittedName>
        <fullName evidence="7">AI-2E family transporter</fullName>
    </submittedName>
</protein>
<comment type="subcellular location">
    <subcellularLocation>
        <location evidence="1">Membrane</location>
        <topology evidence="1">Multi-pass membrane protein</topology>
    </subcellularLocation>
</comment>
<sequence length="350" mass="38472">MKPQTIFAILLAASLYWMYLLYSPYLMSILIASLLAVSTFSFKRRLREWTGSVFAASALSTLMMALLFFAPLGYFLAKITIYLQHFDPTTLESVMDYLQELIERAPGFSGHSKSYVSNFIASYDPAELTKKALAYAGTIGSISASFVKNAFMIIVFYFFAHLYGQRLAGYFKHIINLPPDDARLLGSEVSSVMSIVFYSILLTAALEGALFGIAVSFMGYNGLLFGILFGFASLIPVVGGALMWVPFSLYELSLGDVGSAVFIALYTILVISVIADTFIKPVIIKSIDSRLSTTESKRNELIIFFAIIAGLTSFGFWGMILGPAITAFFMALLTLMERKNALADTIAKAD</sequence>
<dbReference type="RefSeq" id="WP_345972343.1">
    <property type="nucleotide sequence ID" value="NZ_CP147920.1"/>
</dbReference>
<keyword evidence="5 6" id="KW-0472">Membrane</keyword>
<feature type="transmembrane region" description="Helical" evidence="6">
    <location>
        <begin position="132"/>
        <end position="160"/>
    </location>
</feature>
<organism evidence="7 8">
    <name type="scientific">Sulfurimonas diazotrophicus</name>
    <dbReference type="NCBI Taxonomy" id="3131939"/>
    <lineage>
        <taxon>Bacteria</taxon>
        <taxon>Pseudomonadati</taxon>
        <taxon>Campylobacterota</taxon>
        <taxon>Epsilonproteobacteria</taxon>
        <taxon>Campylobacterales</taxon>
        <taxon>Sulfurimonadaceae</taxon>
        <taxon>Sulfurimonas</taxon>
    </lineage>
</organism>
<feature type="transmembrane region" description="Helical" evidence="6">
    <location>
        <begin position="54"/>
        <end position="77"/>
    </location>
</feature>
<proteinExistence type="inferred from homology"/>
<evidence type="ECO:0000313" key="7">
    <source>
        <dbReference type="EMBL" id="XAU14677.1"/>
    </source>
</evidence>
<evidence type="ECO:0000256" key="3">
    <source>
        <dbReference type="ARBA" id="ARBA00022692"/>
    </source>
</evidence>
<comment type="similarity">
    <text evidence="2">Belongs to the autoinducer-2 exporter (AI-2E) (TC 2.A.86) family.</text>
</comment>
<dbReference type="InterPro" id="IPR002549">
    <property type="entry name" value="AI-2E-like"/>
</dbReference>
<dbReference type="Pfam" id="PF01594">
    <property type="entry name" value="AI-2E_transport"/>
    <property type="match status" value="1"/>
</dbReference>
<dbReference type="Proteomes" id="UP001447842">
    <property type="component" value="Chromosome"/>
</dbReference>
<dbReference type="PANTHER" id="PTHR21716:SF4">
    <property type="entry name" value="TRANSMEMBRANE PROTEIN 245"/>
    <property type="match status" value="1"/>
</dbReference>
<feature type="transmembrane region" description="Helical" evidence="6">
    <location>
        <begin position="7"/>
        <end position="34"/>
    </location>
</feature>
<gene>
    <name evidence="7" type="ORF">WCY31_10540</name>
</gene>
<evidence type="ECO:0000256" key="1">
    <source>
        <dbReference type="ARBA" id="ARBA00004141"/>
    </source>
</evidence>
<keyword evidence="8" id="KW-1185">Reference proteome</keyword>
<evidence type="ECO:0000256" key="6">
    <source>
        <dbReference type="SAM" id="Phobius"/>
    </source>
</evidence>